<dbReference type="OrthoDB" id="687800at2759"/>
<comment type="caution">
    <text evidence="2">The sequence shown here is derived from an EMBL/GenBank/DDBJ whole genome shotgun (WGS) entry which is preliminary data.</text>
</comment>
<sequence length="152" mass="16571">MDATRGLAGRRGSTDAIALQVLVPALDKTSRRAAGSPWLADPHRAQPAEPPAEEAQARRRRLLRVAVITVMAHRPQRRDPVELAFVAGPCALLAAVFVCIHRAERIAPGSAPGEMRRLEALVLPTVISHGVTCLKTQQEFSEPWPKLRDHAT</sequence>
<feature type="region of interest" description="Disordered" evidence="1">
    <location>
        <begin position="29"/>
        <end position="57"/>
    </location>
</feature>
<name>A0A3L6Q681_PANMI</name>
<protein>
    <submittedName>
        <fullName evidence="2">Uncharacterized protein</fullName>
    </submittedName>
</protein>
<keyword evidence="3" id="KW-1185">Reference proteome</keyword>
<evidence type="ECO:0000256" key="1">
    <source>
        <dbReference type="SAM" id="MobiDB-lite"/>
    </source>
</evidence>
<dbReference type="EMBL" id="PQIB02000013">
    <property type="protein sequence ID" value="RLM73183.1"/>
    <property type="molecule type" value="Genomic_DNA"/>
</dbReference>
<evidence type="ECO:0000313" key="3">
    <source>
        <dbReference type="Proteomes" id="UP000275267"/>
    </source>
</evidence>
<proteinExistence type="predicted"/>
<dbReference type="AlphaFoldDB" id="A0A3L6Q681"/>
<accession>A0A3L6Q681</accession>
<dbReference type="Proteomes" id="UP000275267">
    <property type="component" value="Unassembled WGS sequence"/>
</dbReference>
<evidence type="ECO:0000313" key="2">
    <source>
        <dbReference type="EMBL" id="RLM73183.1"/>
    </source>
</evidence>
<gene>
    <name evidence="2" type="ORF">C2845_PM15G22250</name>
</gene>
<reference evidence="3" key="1">
    <citation type="journal article" date="2019" name="Nat. Commun.">
        <title>The genome of broomcorn millet.</title>
        <authorList>
            <person name="Zou C."/>
            <person name="Miki D."/>
            <person name="Li D."/>
            <person name="Tang Q."/>
            <person name="Xiao L."/>
            <person name="Rajput S."/>
            <person name="Deng P."/>
            <person name="Jia W."/>
            <person name="Huang R."/>
            <person name="Zhang M."/>
            <person name="Sun Y."/>
            <person name="Hu J."/>
            <person name="Fu X."/>
            <person name="Schnable P.S."/>
            <person name="Li F."/>
            <person name="Zhang H."/>
            <person name="Feng B."/>
            <person name="Zhu X."/>
            <person name="Liu R."/>
            <person name="Schnable J.C."/>
            <person name="Zhu J.-K."/>
            <person name="Zhang H."/>
        </authorList>
    </citation>
    <scope>NUCLEOTIDE SEQUENCE [LARGE SCALE GENOMIC DNA]</scope>
</reference>
<organism evidence="2 3">
    <name type="scientific">Panicum miliaceum</name>
    <name type="common">Proso millet</name>
    <name type="synonym">Broomcorn millet</name>
    <dbReference type="NCBI Taxonomy" id="4540"/>
    <lineage>
        <taxon>Eukaryota</taxon>
        <taxon>Viridiplantae</taxon>
        <taxon>Streptophyta</taxon>
        <taxon>Embryophyta</taxon>
        <taxon>Tracheophyta</taxon>
        <taxon>Spermatophyta</taxon>
        <taxon>Magnoliopsida</taxon>
        <taxon>Liliopsida</taxon>
        <taxon>Poales</taxon>
        <taxon>Poaceae</taxon>
        <taxon>PACMAD clade</taxon>
        <taxon>Panicoideae</taxon>
        <taxon>Panicodae</taxon>
        <taxon>Paniceae</taxon>
        <taxon>Panicinae</taxon>
        <taxon>Panicum</taxon>
        <taxon>Panicum sect. Panicum</taxon>
    </lineage>
</organism>